<feature type="region of interest" description="Disordered" evidence="3">
    <location>
        <begin position="31"/>
        <end position="56"/>
    </location>
</feature>
<sequence length="327" mass="35077">MPNYRRVVLLEIELQHEIQKETTKYIKHCVRATPPSSSAPSPSPQTPNPSIPNSANLTPKVSASYALLDQLNSEKIALSQRMTDLIARAKARLDYDLARVLVAQGDADPASASVTAAAAGTTSGYSWANLGPSSIGAGTGSTRSAIKEVNERLATTIALPEVPNLTATAMPLPKRRKLNVQPSTPTIKLPSPSPSIIASTPQPSAAPGRSRLHNQIGVTVRGRRAAQAAVKSEQKEEEEEDAEGDEDMDAEAEGEAEGAEVEEAGEDDRVYCFCGKPSYGEFHLSCVNLKPPLPETWYCDECVRAGRAPPGYRGPDAQQPTRKRGRK</sequence>
<dbReference type="InterPro" id="IPR028651">
    <property type="entry name" value="ING_fam"/>
</dbReference>
<dbReference type="OMA" id="YCYCQKL"/>
<protein>
    <recommendedName>
        <fullName evidence="6">Zinc finger PHD-type domain-containing protein</fullName>
    </recommendedName>
</protein>
<evidence type="ECO:0000313" key="5">
    <source>
        <dbReference type="Proteomes" id="UP000030669"/>
    </source>
</evidence>
<feature type="region of interest" description="Disordered" evidence="3">
    <location>
        <begin position="223"/>
        <end position="264"/>
    </location>
</feature>
<feature type="region of interest" description="Disordered" evidence="3">
    <location>
        <begin position="177"/>
        <end position="211"/>
    </location>
</feature>
<feature type="compositionally biased region" description="Acidic residues" evidence="3">
    <location>
        <begin position="235"/>
        <end position="264"/>
    </location>
</feature>
<dbReference type="PANTHER" id="PTHR10333:SF103">
    <property type="entry name" value="INHIBITOR OF GROWTH PROTEIN 3"/>
    <property type="match status" value="1"/>
</dbReference>
<evidence type="ECO:0000256" key="3">
    <source>
        <dbReference type="SAM" id="MobiDB-lite"/>
    </source>
</evidence>
<keyword evidence="2" id="KW-0804">Transcription</keyword>
<accession>S7RVW9</accession>
<keyword evidence="5" id="KW-1185">Reference proteome</keyword>
<name>S7RVW9_GLOTA</name>
<dbReference type="InterPro" id="IPR013083">
    <property type="entry name" value="Znf_RING/FYVE/PHD"/>
</dbReference>
<dbReference type="STRING" id="670483.S7RVW9"/>
<dbReference type="Gene3D" id="3.30.40.10">
    <property type="entry name" value="Zinc/RING finger domain, C3HC4 (zinc finger)"/>
    <property type="match status" value="1"/>
</dbReference>
<dbReference type="eggNOG" id="KOG1973">
    <property type="taxonomic scope" value="Eukaryota"/>
</dbReference>
<dbReference type="AlphaFoldDB" id="S7RVW9"/>
<dbReference type="KEGG" id="gtr:GLOTRDRAFT_125283"/>
<feature type="region of interest" description="Disordered" evidence="3">
    <location>
        <begin position="305"/>
        <end position="327"/>
    </location>
</feature>
<dbReference type="GO" id="GO:0000785">
    <property type="term" value="C:chromatin"/>
    <property type="evidence" value="ECO:0007669"/>
    <property type="project" value="UniProtKB-ARBA"/>
</dbReference>
<gene>
    <name evidence="4" type="ORF">GLOTRDRAFT_125283</name>
</gene>
<dbReference type="OrthoDB" id="5411773at2759"/>
<dbReference type="HOGENOM" id="CLU_031900_2_0_1"/>
<feature type="compositionally biased region" description="Pro residues" evidence="3">
    <location>
        <begin position="41"/>
        <end position="50"/>
    </location>
</feature>
<evidence type="ECO:0000256" key="1">
    <source>
        <dbReference type="ARBA" id="ARBA00023015"/>
    </source>
</evidence>
<dbReference type="GeneID" id="19301235"/>
<evidence type="ECO:0008006" key="6">
    <source>
        <dbReference type="Google" id="ProtNLM"/>
    </source>
</evidence>
<dbReference type="Gene3D" id="6.10.140.1740">
    <property type="match status" value="1"/>
</dbReference>
<proteinExistence type="predicted"/>
<dbReference type="PANTHER" id="PTHR10333">
    <property type="entry name" value="INHIBITOR OF GROWTH PROTEIN"/>
    <property type="match status" value="1"/>
</dbReference>
<keyword evidence="1" id="KW-0805">Transcription regulation</keyword>
<dbReference type="SUPFAM" id="SSF57903">
    <property type="entry name" value="FYVE/PHD zinc finger"/>
    <property type="match status" value="1"/>
</dbReference>
<dbReference type="Proteomes" id="UP000030669">
    <property type="component" value="Unassembled WGS sequence"/>
</dbReference>
<evidence type="ECO:0000313" key="4">
    <source>
        <dbReference type="EMBL" id="EPQ58965.1"/>
    </source>
</evidence>
<dbReference type="RefSeq" id="XP_007862080.1">
    <property type="nucleotide sequence ID" value="XM_007863889.1"/>
</dbReference>
<feature type="compositionally biased region" description="Low complexity" evidence="3">
    <location>
        <begin position="182"/>
        <end position="207"/>
    </location>
</feature>
<evidence type="ECO:0000256" key="2">
    <source>
        <dbReference type="ARBA" id="ARBA00023163"/>
    </source>
</evidence>
<dbReference type="EMBL" id="KB469297">
    <property type="protein sequence ID" value="EPQ58965.1"/>
    <property type="molecule type" value="Genomic_DNA"/>
</dbReference>
<reference evidence="4 5" key="1">
    <citation type="journal article" date="2012" name="Science">
        <title>The Paleozoic origin of enzymatic lignin decomposition reconstructed from 31 fungal genomes.</title>
        <authorList>
            <person name="Floudas D."/>
            <person name="Binder M."/>
            <person name="Riley R."/>
            <person name="Barry K."/>
            <person name="Blanchette R.A."/>
            <person name="Henrissat B."/>
            <person name="Martinez A.T."/>
            <person name="Otillar R."/>
            <person name="Spatafora J.W."/>
            <person name="Yadav J.S."/>
            <person name="Aerts A."/>
            <person name="Benoit I."/>
            <person name="Boyd A."/>
            <person name="Carlson A."/>
            <person name="Copeland A."/>
            <person name="Coutinho P.M."/>
            <person name="de Vries R.P."/>
            <person name="Ferreira P."/>
            <person name="Findley K."/>
            <person name="Foster B."/>
            <person name="Gaskell J."/>
            <person name="Glotzer D."/>
            <person name="Gorecki P."/>
            <person name="Heitman J."/>
            <person name="Hesse C."/>
            <person name="Hori C."/>
            <person name="Igarashi K."/>
            <person name="Jurgens J.A."/>
            <person name="Kallen N."/>
            <person name="Kersten P."/>
            <person name="Kohler A."/>
            <person name="Kuees U."/>
            <person name="Kumar T.K.A."/>
            <person name="Kuo A."/>
            <person name="LaButti K."/>
            <person name="Larrondo L.F."/>
            <person name="Lindquist E."/>
            <person name="Ling A."/>
            <person name="Lombard V."/>
            <person name="Lucas S."/>
            <person name="Lundell T."/>
            <person name="Martin R."/>
            <person name="McLaughlin D.J."/>
            <person name="Morgenstern I."/>
            <person name="Morin E."/>
            <person name="Murat C."/>
            <person name="Nagy L.G."/>
            <person name="Nolan M."/>
            <person name="Ohm R.A."/>
            <person name="Patyshakuliyeva A."/>
            <person name="Rokas A."/>
            <person name="Ruiz-Duenas F.J."/>
            <person name="Sabat G."/>
            <person name="Salamov A."/>
            <person name="Samejima M."/>
            <person name="Schmutz J."/>
            <person name="Slot J.C."/>
            <person name="St John F."/>
            <person name="Stenlid J."/>
            <person name="Sun H."/>
            <person name="Sun S."/>
            <person name="Syed K."/>
            <person name="Tsang A."/>
            <person name="Wiebenga A."/>
            <person name="Young D."/>
            <person name="Pisabarro A."/>
            <person name="Eastwood D.C."/>
            <person name="Martin F."/>
            <person name="Cullen D."/>
            <person name="Grigoriev I.V."/>
            <person name="Hibbett D.S."/>
        </authorList>
    </citation>
    <scope>NUCLEOTIDE SEQUENCE [LARGE SCALE GENOMIC DNA]</scope>
    <source>
        <strain evidence="4 5">ATCC 11539</strain>
    </source>
</reference>
<organism evidence="4 5">
    <name type="scientific">Gloeophyllum trabeum (strain ATCC 11539 / FP-39264 / Madison 617)</name>
    <name type="common">Brown rot fungus</name>
    <dbReference type="NCBI Taxonomy" id="670483"/>
    <lineage>
        <taxon>Eukaryota</taxon>
        <taxon>Fungi</taxon>
        <taxon>Dikarya</taxon>
        <taxon>Basidiomycota</taxon>
        <taxon>Agaricomycotina</taxon>
        <taxon>Agaricomycetes</taxon>
        <taxon>Gloeophyllales</taxon>
        <taxon>Gloeophyllaceae</taxon>
        <taxon>Gloeophyllum</taxon>
    </lineage>
</organism>
<dbReference type="InterPro" id="IPR011011">
    <property type="entry name" value="Znf_FYVE_PHD"/>
</dbReference>